<gene>
    <name evidence="1" type="ORF">SCALOS_LOCUS4111</name>
</gene>
<protein>
    <submittedName>
        <fullName evidence="1">3222_t:CDS:1</fullName>
    </submittedName>
</protein>
<comment type="caution">
    <text evidence="1">The sequence shown here is derived from an EMBL/GenBank/DDBJ whole genome shotgun (WGS) entry which is preliminary data.</text>
</comment>
<proteinExistence type="predicted"/>
<dbReference type="EMBL" id="CAJVPM010005265">
    <property type="protein sequence ID" value="CAG8522083.1"/>
    <property type="molecule type" value="Genomic_DNA"/>
</dbReference>
<sequence>MEEPNYVNANDIALEKSSTTSTSELDHYIMSEPAKEDMLVILFQELVIVFIPRQQEYVSALKVGLVIEWVKLNKITDYSKL</sequence>
<organism evidence="1 2">
    <name type="scientific">Scutellospora calospora</name>
    <dbReference type="NCBI Taxonomy" id="85575"/>
    <lineage>
        <taxon>Eukaryota</taxon>
        <taxon>Fungi</taxon>
        <taxon>Fungi incertae sedis</taxon>
        <taxon>Mucoromycota</taxon>
        <taxon>Glomeromycotina</taxon>
        <taxon>Glomeromycetes</taxon>
        <taxon>Diversisporales</taxon>
        <taxon>Gigasporaceae</taxon>
        <taxon>Scutellospora</taxon>
    </lineage>
</organism>
<evidence type="ECO:0000313" key="1">
    <source>
        <dbReference type="EMBL" id="CAG8522083.1"/>
    </source>
</evidence>
<dbReference type="Proteomes" id="UP000789860">
    <property type="component" value="Unassembled WGS sequence"/>
</dbReference>
<reference evidence="1" key="1">
    <citation type="submission" date="2021-06" db="EMBL/GenBank/DDBJ databases">
        <authorList>
            <person name="Kallberg Y."/>
            <person name="Tangrot J."/>
            <person name="Rosling A."/>
        </authorList>
    </citation>
    <scope>NUCLEOTIDE SEQUENCE</scope>
    <source>
        <strain evidence="1">AU212A</strain>
    </source>
</reference>
<evidence type="ECO:0000313" key="2">
    <source>
        <dbReference type="Proteomes" id="UP000789860"/>
    </source>
</evidence>
<accession>A0ACA9LEJ6</accession>
<keyword evidence="2" id="KW-1185">Reference proteome</keyword>
<name>A0ACA9LEJ6_9GLOM</name>
<feature type="non-terminal residue" evidence="1">
    <location>
        <position position="81"/>
    </location>
</feature>